<dbReference type="InterPro" id="IPR051694">
    <property type="entry name" value="Immunoregulatory_rcpt-like"/>
</dbReference>
<feature type="compositionally biased region" description="Low complexity" evidence="5">
    <location>
        <begin position="42"/>
        <end position="97"/>
    </location>
</feature>
<sequence>MKGSRSLLLSCFLAFALVQSARAAHEAKLVARIDILGTGTDSTSATSATSATSTTSSSSATSATTSSTTSSTSSTSATSQTSVTSSNPTSAATATSTGDISKTSTQSTADNTQTSAAPTRSVVTSINSDGGTVVVTETIPPTSATSASASSSATSGADNSSDDDSSGLSTGSIIGLSVAGGVAVLGIISFFIWKFTRKRFSDFDDNEAIKWPELNAHSGDGGDSHPLPVHSTGRSGFDTGSEVSLSRAPSTNTHTNYSTPDLGTDPYAVPPLPHLNPNQPIPYRDDPSAGAAYYDPYRGPVPGTFNEPTSASEWGPHPGEAYPMTQMGTVGASGRASPGPSMMGRMSPAPMYDMRGPSPAPPMAMAMGRASPGPQAAYDNYGAR</sequence>
<evidence type="ECO:0000313" key="9">
    <source>
        <dbReference type="Proteomes" id="UP001150266"/>
    </source>
</evidence>
<comment type="caution">
    <text evidence="8">The sequence shown here is derived from an EMBL/GenBank/DDBJ whole genome shotgun (WGS) entry which is preliminary data.</text>
</comment>
<evidence type="ECO:0000256" key="5">
    <source>
        <dbReference type="SAM" id="MobiDB-lite"/>
    </source>
</evidence>
<feature type="compositionally biased region" description="Low complexity" evidence="5">
    <location>
        <begin position="142"/>
        <end position="159"/>
    </location>
</feature>
<evidence type="ECO:0000256" key="7">
    <source>
        <dbReference type="SAM" id="SignalP"/>
    </source>
</evidence>
<dbReference type="GO" id="GO:0016020">
    <property type="term" value="C:membrane"/>
    <property type="evidence" value="ECO:0007669"/>
    <property type="project" value="UniProtKB-SubCell"/>
</dbReference>
<dbReference type="EMBL" id="JAOTPV010000010">
    <property type="protein sequence ID" value="KAJ4477329.1"/>
    <property type="molecule type" value="Genomic_DNA"/>
</dbReference>
<feature type="region of interest" description="Disordered" evidence="5">
    <location>
        <begin position="363"/>
        <end position="384"/>
    </location>
</feature>
<dbReference type="AlphaFoldDB" id="A0A9W9A8Z4"/>
<keyword evidence="9" id="KW-1185">Reference proteome</keyword>
<name>A0A9W9A8Z4_9AGAR</name>
<feature type="compositionally biased region" description="Polar residues" evidence="5">
    <location>
        <begin position="98"/>
        <end position="130"/>
    </location>
</feature>
<feature type="compositionally biased region" description="Polar residues" evidence="5">
    <location>
        <begin position="241"/>
        <end position="261"/>
    </location>
</feature>
<feature type="signal peptide" evidence="7">
    <location>
        <begin position="1"/>
        <end position="23"/>
    </location>
</feature>
<reference evidence="8" key="1">
    <citation type="submission" date="2022-08" db="EMBL/GenBank/DDBJ databases">
        <title>A Global Phylogenomic Analysis of the Shiitake Genus Lentinula.</title>
        <authorList>
            <consortium name="DOE Joint Genome Institute"/>
            <person name="Sierra-Patev S."/>
            <person name="Min B."/>
            <person name="Naranjo-Ortiz M."/>
            <person name="Looney B."/>
            <person name="Konkel Z."/>
            <person name="Slot J.C."/>
            <person name="Sakamoto Y."/>
            <person name="Steenwyk J.L."/>
            <person name="Rokas A."/>
            <person name="Carro J."/>
            <person name="Camarero S."/>
            <person name="Ferreira P."/>
            <person name="Molpeceres G."/>
            <person name="Ruiz-Duenas F.J."/>
            <person name="Serrano A."/>
            <person name="Henrissat B."/>
            <person name="Drula E."/>
            <person name="Hughes K.W."/>
            <person name="Mata J.L."/>
            <person name="Ishikawa N.K."/>
            <person name="Vargas-Isla R."/>
            <person name="Ushijima S."/>
            <person name="Smith C.A."/>
            <person name="Ahrendt S."/>
            <person name="Andreopoulos W."/>
            <person name="He G."/>
            <person name="Labutti K."/>
            <person name="Lipzen A."/>
            <person name="Ng V."/>
            <person name="Riley R."/>
            <person name="Sandor L."/>
            <person name="Barry K."/>
            <person name="Martinez A.T."/>
            <person name="Xiao Y."/>
            <person name="Gibbons J.G."/>
            <person name="Terashima K."/>
            <person name="Grigoriev I.V."/>
            <person name="Hibbett D.S."/>
        </authorList>
    </citation>
    <scope>NUCLEOTIDE SEQUENCE</scope>
    <source>
        <strain evidence="8">JLM2183</strain>
    </source>
</reference>
<feature type="transmembrane region" description="Helical" evidence="6">
    <location>
        <begin position="173"/>
        <end position="193"/>
    </location>
</feature>
<evidence type="ECO:0008006" key="10">
    <source>
        <dbReference type="Google" id="ProtNLM"/>
    </source>
</evidence>
<feature type="region of interest" description="Disordered" evidence="5">
    <location>
        <begin position="214"/>
        <end position="320"/>
    </location>
</feature>
<accession>A0A9W9A8Z4</accession>
<keyword evidence="7" id="KW-0732">Signal</keyword>
<evidence type="ECO:0000256" key="3">
    <source>
        <dbReference type="ARBA" id="ARBA00022989"/>
    </source>
</evidence>
<proteinExistence type="predicted"/>
<evidence type="ECO:0000256" key="4">
    <source>
        <dbReference type="ARBA" id="ARBA00023136"/>
    </source>
</evidence>
<feature type="compositionally biased region" description="Low complexity" evidence="5">
    <location>
        <begin position="363"/>
        <end position="374"/>
    </location>
</feature>
<feature type="region of interest" description="Disordered" evidence="5">
    <location>
        <begin position="41"/>
        <end position="168"/>
    </location>
</feature>
<keyword evidence="4 6" id="KW-0472">Membrane</keyword>
<feature type="chain" id="PRO_5040832150" description="Mid2 domain-containing protein" evidence="7">
    <location>
        <begin position="24"/>
        <end position="384"/>
    </location>
</feature>
<dbReference type="Proteomes" id="UP001150266">
    <property type="component" value="Unassembled WGS sequence"/>
</dbReference>
<dbReference type="OrthoDB" id="2576541at2759"/>
<protein>
    <recommendedName>
        <fullName evidence="10">Mid2 domain-containing protein</fullName>
    </recommendedName>
</protein>
<evidence type="ECO:0000256" key="6">
    <source>
        <dbReference type="SAM" id="Phobius"/>
    </source>
</evidence>
<organism evidence="8 9">
    <name type="scientific">Lentinula aciculospora</name>
    <dbReference type="NCBI Taxonomy" id="153920"/>
    <lineage>
        <taxon>Eukaryota</taxon>
        <taxon>Fungi</taxon>
        <taxon>Dikarya</taxon>
        <taxon>Basidiomycota</taxon>
        <taxon>Agaricomycotina</taxon>
        <taxon>Agaricomycetes</taxon>
        <taxon>Agaricomycetidae</taxon>
        <taxon>Agaricales</taxon>
        <taxon>Marasmiineae</taxon>
        <taxon>Omphalotaceae</taxon>
        <taxon>Lentinula</taxon>
    </lineage>
</organism>
<comment type="subcellular location">
    <subcellularLocation>
        <location evidence="1">Membrane</location>
        <topology evidence="1">Single-pass membrane protein</topology>
    </subcellularLocation>
</comment>
<gene>
    <name evidence="8" type="ORF">J3R30DRAFT_203901</name>
</gene>
<keyword evidence="3 6" id="KW-1133">Transmembrane helix</keyword>
<dbReference type="PANTHER" id="PTHR15549">
    <property type="entry name" value="PAIRED IMMUNOGLOBULIN-LIKE TYPE 2 RECEPTOR"/>
    <property type="match status" value="1"/>
</dbReference>
<evidence type="ECO:0000313" key="8">
    <source>
        <dbReference type="EMBL" id="KAJ4477329.1"/>
    </source>
</evidence>
<evidence type="ECO:0000256" key="1">
    <source>
        <dbReference type="ARBA" id="ARBA00004167"/>
    </source>
</evidence>
<dbReference type="GO" id="GO:0071944">
    <property type="term" value="C:cell periphery"/>
    <property type="evidence" value="ECO:0007669"/>
    <property type="project" value="UniProtKB-ARBA"/>
</dbReference>
<keyword evidence="2 6" id="KW-0812">Transmembrane</keyword>
<evidence type="ECO:0000256" key="2">
    <source>
        <dbReference type="ARBA" id="ARBA00022692"/>
    </source>
</evidence>